<sequence>MTLSWPELVRTAAEDTTSALEKGADQNWRGKAGDLDWSCRETLSHIALGVVGYAGLLIARPTDRYITLFSSIDGHAPVPAALEGIRIAGALLAGTVRDTPPEVRAWHPYGHSDAAGFAAMGVLELVVHGRDIAQAVGVDYTPSDALAAPVVERLFPDAPTGHSPADTLLWCTGRSTLPGLPRRGAWRWDGRVRQA</sequence>
<dbReference type="Gene3D" id="1.20.120.450">
    <property type="entry name" value="dinb family like domain"/>
    <property type="match status" value="1"/>
</dbReference>
<dbReference type="InterPro" id="IPR034660">
    <property type="entry name" value="DinB/YfiT-like"/>
</dbReference>
<evidence type="ECO:0000259" key="1">
    <source>
        <dbReference type="Pfam" id="PF11716"/>
    </source>
</evidence>
<dbReference type="Proteomes" id="UP000076096">
    <property type="component" value="Chromosome"/>
</dbReference>
<accession>A0A143C8Y4</accession>
<dbReference type="InterPro" id="IPR024344">
    <property type="entry name" value="MDMPI_metal-binding"/>
</dbReference>
<evidence type="ECO:0000313" key="2">
    <source>
        <dbReference type="EMBL" id="AMW13425.1"/>
    </source>
</evidence>
<name>A0A143C8Y4_9ACTN</name>
<gene>
    <name evidence="2" type="ORF">A4E84_30360</name>
</gene>
<evidence type="ECO:0000313" key="3">
    <source>
        <dbReference type="Proteomes" id="UP000076096"/>
    </source>
</evidence>
<feature type="domain" description="Mycothiol-dependent maleylpyruvate isomerase metal-binding" evidence="1">
    <location>
        <begin position="10"/>
        <end position="133"/>
    </location>
</feature>
<keyword evidence="3" id="KW-1185">Reference proteome</keyword>
<dbReference type="RefSeq" id="WP_062929588.1">
    <property type="nucleotide sequence ID" value="NZ_CP015098.1"/>
</dbReference>
<dbReference type="GO" id="GO:0046872">
    <property type="term" value="F:metal ion binding"/>
    <property type="evidence" value="ECO:0007669"/>
    <property type="project" value="InterPro"/>
</dbReference>
<dbReference type="KEGG" id="stsi:A4E84_30360"/>
<dbReference type="EMBL" id="CP015098">
    <property type="protein sequence ID" value="AMW13425.1"/>
    <property type="molecule type" value="Genomic_DNA"/>
</dbReference>
<dbReference type="Pfam" id="PF11716">
    <property type="entry name" value="MDMPI_N"/>
    <property type="match status" value="1"/>
</dbReference>
<reference evidence="3" key="1">
    <citation type="submission" date="2016-04" db="EMBL/GenBank/DDBJ databases">
        <authorList>
            <person name="Zhang B."/>
        </authorList>
    </citation>
    <scope>NUCLEOTIDE SEQUENCE [LARGE SCALE GENOMIC DNA]</scope>
    <source>
        <strain evidence="3">S10</strain>
    </source>
</reference>
<dbReference type="STRING" id="1783515.A4E84_30360"/>
<organism evidence="2 3">
    <name type="scientific">Streptomyces qaidamensis</name>
    <dbReference type="NCBI Taxonomy" id="1783515"/>
    <lineage>
        <taxon>Bacteria</taxon>
        <taxon>Bacillati</taxon>
        <taxon>Actinomycetota</taxon>
        <taxon>Actinomycetes</taxon>
        <taxon>Kitasatosporales</taxon>
        <taxon>Streptomycetaceae</taxon>
        <taxon>Streptomyces</taxon>
        <taxon>Streptomyces aurantiacus group</taxon>
    </lineage>
</organism>
<protein>
    <recommendedName>
        <fullName evidence="1">Mycothiol-dependent maleylpyruvate isomerase metal-binding domain-containing protein</fullName>
    </recommendedName>
</protein>
<dbReference type="AlphaFoldDB" id="A0A143C8Y4"/>
<dbReference type="SUPFAM" id="SSF109854">
    <property type="entry name" value="DinB/YfiT-like putative metalloenzymes"/>
    <property type="match status" value="1"/>
</dbReference>
<proteinExistence type="predicted"/>